<dbReference type="InterPro" id="IPR000415">
    <property type="entry name" value="Nitroreductase-like"/>
</dbReference>
<evidence type="ECO:0000313" key="4">
    <source>
        <dbReference type="EMBL" id="TQM65797.1"/>
    </source>
</evidence>
<feature type="domain" description="Nitroreductase" evidence="3">
    <location>
        <begin position="19"/>
        <end position="161"/>
    </location>
</feature>
<dbReference type="GO" id="GO:0016491">
    <property type="term" value="F:oxidoreductase activity"/>
    <property type="evidence" value="ECO:0007669"/>
    <property type="project" value="UniProtKB-KW"/>
</dbReference>
<evidence type="ECO:0000313" key="5">
    <source>
        <dbReference type="Proteomes" id="UP000318331"/>
    </source>
</evidence>
<dbReference type="InterPro" id="IPR029479">
    <property type="entry name" value="Nitroreductase"/>
</dbReference>
<gene>
    <name evidence="4" type="ORF">FB466_0609</name>
</gene>
<dbReference type="Pfam" id="PF00881">
    <property type="entry name" value="Nitroreductase"/>
    <property type="match status" value="1"/>
</dbReference>
<evidence type="ECO:0000256" key="1">
    <source>
        <dbReference type="ARBA" id="ARBA00007118"/>
    </source>
</evidence>
<comment type="caution">
    <text evidence="4">The sequence shown here is derived from an EMBL/GenBank/DDBJ whole genome shotgun (WGS) entry which is preliminary data.</text>
</comment>
<dbReference type="PANTHER" id="PTHR43673">
    <property type="entry name" value="NAD(P)H NITROREDUCTASE YDGI-RELATED"/>
    <property type="match status" value="1"/>
</dbReference>
<organism evidence="4 5">
    <name type="scientific">Klugiella xanthotipulae</name>
    <dbReference type="NCBI Taxonomy" id="244735"/>
    <lineage>
        <taxon>Bacteria</taxon>
        <taxon>Bacillati</taxon>
        <taxon>Actinomycetota</taxon>
        <taxon>Actinomycetes</taxon>
        <taxon>Micrococcales</taxon>
        <taxon>Microbacteriaceae</taxon>
        <taxon>Klugiella</taxon>
    </lineage>
</organism>
<protein>
    <submittedName>
        <fullName evidence="4">Nitroreductase</fullName>
    </submittedName>
</protein>
<keyword evidence="5" id="KW-1185">Reference proteome</keyword>
<name>A0A543I5D4_9MICO</name>
<proteinExistence type="inferred from homology"/>
<dbReference type="PANTHER" id="PTHR43673:SF10">
    <property type="entry name" value="NADH DEHYDROGENASE_NAD(P)H NITROREDUCTASE XCC3605-RELATED"/>
    <property type="match status" value="1"/>
</dbReference>
<dbReference type="AlphaFoldDB" id="A0A543I5D4"/>
<sequence length="193" mass="21127">MTTTTPQDTVVSPLITELSTRWSPRSFDPEYLLAAEETAALLEAARWAPSASNTQPWRFIITHRGTAAFDSVVEGLMGFNKEWAVNASLLVVSVAATQDDEGKPYRWAEYDLGQSVAHLSIQAQALGLHTHQMGGFVPETIRSEFSLDEALVPVSVVAVGRLGDPAALNDVLRERELAPRARRDLGTIILRSE</sequence>
<keyword evidence="2" id="KW-0560">Oxidoreductase</keyword>
<evidence type="ECO:0000256" key="2">
    <source>
        <dbReference type="ARBA" id="ARBA00023002"/>
    </source>
</evidence>
<dbReference type="RefSeq" id="WP_141915715.1">
    <property type="nucleotide sequence ID" value="NZ_BAAAYS010000001.1"/>
</dbReference>
<dbReference type="EMBL" id="VFPN01000001">
    <property type="protein sequence ID" value="TQM65797.1"/>
    <property type="molecule type" value="Genomic_DNA"/>
</dbReference>
<dbReference type="Gene3D" id="3.40.109.10">
    <property type="entry name" value="NADH Oxidase"/>
    <property type="match status" value="1"/>
</dbReference>
<dbReference type="CDD" id="cd02138">
    <property type="entry name" value="TdsD-like"/>
    <property type="match status" value="1"/>
</dbReference>
<accession>A0A543I5D4</accession>
<dbReference type="SUPFAM" id="SSF55469">
    <property type="entry name" value="FMN-dependent nitroreductase-like"/>
    <property type="match status" value="1"/>
</dbReference>
<evidence type="ECO:0000259" key="3">
    <source>
        <dbReference type="Pfam" id="PF00881"/>
    </source>
</evidence>
<reference evidence="4 5" key="1">
    <citation type="submission" date="2019-06" db="EMBL/GenBank/DDBJ databases">
        <title>Sequencing the genomes of 1000 actinobacteria strains.</title>
        <authorList>
            <person name="Klenk H.-P."/>
        </authorList>
    </citation>
    <scope>NUCLEOTIDE SEQUENCE [LARGE SCALE GENOMIC DNA]</scope>
    <source>
        <strain evidence="4 5">DSM 18031</strain>
    </source>
</reference>
<dbReference type="OrthoDB" id="9802510at2"/>
<dbReference type="Proteomes" id="UP000318331">
    <property type="component" value="Unassembled WGS sequence"/>
</dbReference>
<comment type="similarity">
    <text evidence="1">Belongs to the nitroreductase family.</text>
</comment>